<reference evidence="1" key="1">
    <citation type="submission" date="2006-10" db="EMBL/GenBank/DDBJ databases">
        <title>Complete sequence of Solibacter usitatus Ellin6076.</title>
        <authorList>
            <consortium name="US DOE Joint Genome Institute"/>
            <person name="Copeland A."/>
            <person name="Lucas S."/>
            <person name="Lapidus A."/>
            <person name="Barry K."/>
            <person name="Detter J.C."/>
            <person name="Glavina del Rio T."/>
            <person name="Hammon N."/>
            <person name="Israni S."/>
            <person name="Dalin E."/>
            <person name="Tice H."/>
            <person name="Pitluck S."/>
            <person name="Thompson L.S."/>
            <person name="Brettin T."/>
            <person name="Bruce D."/>
            <person name="Han C."/>
            <person name="Tapia R."/>
            <person name="Gilna P."/>
            <person name="Schmutz J."/>
            <person name="Larimer F."/>
            <person name="Land M."/>
            <person name="Hauser L."/>
            <person name="Kyrpides N."/>
            <person name="Mikhailova N."/>
            <person name="Janssen P.H."/>
            <person name="Kuske C.R."/>
            <person name="Richardson P."/>
        </authorList>
    </citation>
    <scope>NUCLEOTIDE SEQUENCE</scope>
    <source>
        <strain evidence="1">Ellin6076</strain>
    </source>
</reference>
<dbReference type="STRING" id="234267.Acid_4135"/>
<gene>
    <name evidence="1" type="ordered locus">Acid_4135</name>
</gene>
<dbReference type="OrthoDB" id="8593750at2"/>
<sequence>MAGKDPLLLRSENLRLNTARLFDRLNTDRAAREEFIRNPAGAVSEEIAGRELQPAQESAANRMLFAILANARFLAWFDNYRAVQGGQPPSREQFGRDFAQAVLRFDDSDLLKSVIGQAAEGVGFPGDTADEVVVGPEPQAIAVHSPNSSQVEAKSVSIAFGDRAIVDPAFLRSIVDQLIKYAEELKQQGRLGDLGQAIR</sequence>
<name>Q01Z16_SOLUE</name>
<proteinExistence type="predicted"/>
<dbReference type="KEGG" id="sus:Acid_4135"/>
<dbReference type="EMBL" id="CP000473">
    <property type="protein sequence ID" value="ABJ85099.1"/>
    <property type="molecule type" value="Genomic_DNA"/>
</dbReference>
<evidence type="ECO:0000313" key="1">
    <source>
        <dbReference type="EMBL" id="ABJ85099.1"/>
    </source>
</evidence>
<dbReference type="InParanoid" id="Q01Z16"/>
<protein>
    <submittedName>
        <fullName evidence="1">Uncharacterized protein</fullName>
    </submittedName>
</protein>
<dbReference type="eggNOG" id="ENOG5033GCU">
    <property type="taxonomic scope" value="Bacteria"/>
</dbReference>
<dbReference type="AlphaFoldDB" id="Q01Z16"/>
<dbReference type="HOGENOM" id="CLU_087607_0_0_0"/>
<accession>Q01Z16</accession>
<organism evidence="1">
    <name type="scientific">Solibacter usitatus (strain Ellin6076)</name>
    <dbReference type="NCBI Taxonomy" id="234267"/>
    <lineage>
        <taxon>Bacteria</taxon>
        <taxon>Pseudomonadati</taxon>
        <taxon>Acidobacteriota</taxon>
        <taxon>Terriglobia</taxon>
        <taxon>Bryobacterales</taxon>
        <taxon>Solibacteraceae</taxon>
        <taxon>Candidatus Solibacter</taxon>
    </lineage>
</organism>